<evidence type="ECO:0000256" key="2">
    <source>
        <dbReference type="ARBA" id="ARBA00013007"/>
    </source>
</evidence>
<dbReference type="InterPro" id="IPR006132">
    <property type="entry name" value="Asp/Orn_carbamoyltranf_P-bd"/>
</dbReference>
<dbReference type="SUPFAM" id="SSF53671">
    <property type="entry name" value="Aspartate/ornithine carbamoyltransferase"/>
    <property type="match status" value="1"/>
</dbReference>
<comment type="caution">
    <text evidence="7">The sequence shown here is derived from an EMBL/GenBank/DDBJ whole genome shotgun (WGS) entry which is preliminary data.</text>
</comment>
<dbReference type="InterPro" id="IPR036901">
    <property type="entry name" value="Asp/Orn_carbamoylTrfase_sf"/>
</dbReference>
<dbReference type="InterPro" id="IPR002292">
    <property type="entry name" value="Orn/put_carbamltrans"/>
</dbReference>
<dbReference type="GO" id="GO:0019240">
    <property type="term" value="P:citrulline biosynthetic process"/>
    <property type="evidence" value="ECO:0007669"/>
    <property type="project" value="TreeGrafter"/>
</dbReference>
<evidence type="ECO:0000259" key="5">
    <source>
        <dbReference type="Pfam" id="PF00185"/>
    </source>
</evidence>
<dbReference type="GO" id="GO:0042450">
    <property type="term" value="P:L-arginine biosynthetic process via ornithine"/>
    <property type="evidence" value="ECO:0007669"/>
    <property type="project" value="TreeGrafter"/>
</dbReference>
<dbReference type="PRINTS" id="PR00100">
    <property type="entry name" value="AOTCASE"/>
</dbReference>
<accession>A0A2V3IXM8</accession>
<evidence type="ECO:0000256" key="4">
    <source>
        <dbReference type="RuleBase" id="RU003634"/>
    </source>
</evidence>
<gene>
    <name evidence="7" type="ORF">BWQ96_03427</name>
</gene>
<dbReference type="PANTHER" id="PTHR45753">
    <property type="entry name" value="ORNITHINE CARBAMOYLTRANSFERASE, MITOCHONDRIAL"/>
    <property type="match status" value="1"/>
</dbReference>
<dbReference type="Pfam" id="PF00185">
    <property type="entry name" value="OTCace"/>
    <property type="match status" value="1"/>
</dbReference>
<dbReference type="PANTHER" id="PTHR45753:SF3">
    <property type="entry name" value="ORNITHINE TRANSCARBAMYLASE, MITOCHONDRIAL"/>
    <property type="match status" value="1"/>
</dbReference>
<dbReference type="FunFam" id="3.40.50.1370:FF:000008">
    <property type="entry name" value="Ornithine carbamoyltransferase"/>
    <property type="match status" value="1"/>
</dbReference>
<dbReference type="GO" id="GO:0004585">
    <property type="term" value="F:ornithine carbamoyltransferase activity"/>
    <property type="evidence" value="ECO:0007669"/>
    <property type="project" value="UniProtKB-EC"/>
</dbReference>
<evidence type="ECO:0000256" key="3">
    <source>
        <dbReference type="ARBA" id="ARBA00022679"/>
    </source>
</evidence>
<name>A0A2V3IXM8_9FLOR</name>
<dbReference type="Pfam" id="PF02729">
    <property type="entry name" value="OTCace_N"/>
    <property type="match status" value="1"/>
</dbReference>
<sequence>MTSGFIGAPLPITPFPRRSSKRFVRCSSAAPQPVTAKSKSKLPSFQSHFLHVDDFSADQIRDVLNIAKKLKEEDSLNDPDFLPMQKLALSMVFAKPSARTRVSFETAMYKSGGHALCLGPEVGVNTREAAKDVSRVLSGMTDIIMARLFAHNDILEMAEYATVPVINGLTDYNHPCQIVADALTILESRGSVDGAHVVYVGDGNNIVHSWFELAALIPIRFTCACPKSYLPNMQLFEKVQQMGISELQISHDPTDAVRGADFVYTDVWASMGQKDQASEREGAFEGFQITGDMMRLTNDGKFLHCLPAERGRECSDEVMEADYSIVFQQAENRMHAQLAIMLACLGIGV</sequence>
<dbReference type="NCBIfam" id="TIGR00658">
    <property type="entry name" value="orni_carb_tr"/>
    <property type="match status" value="1"/>
</dbReference>
<dbReference type="OrthoDB" id="10252326at2759"/>
<dbReference type="GO" id="GO:0016597">
    <property type="term" value="F:amino acid binding"/>
    <property type="evidence" value="ECO:0007669"/>
    <property type="project" value="InterPro"/>
</dbReference>
<dbReference type="EC" id="2.1.3.3" evidence="2"/>
<organism evidence="7 8">
    <name type="scientific">Gracilariopsis chorda</name>
    <dbReference type="NCBI Taxonomy" id="448386"/>
    <lineage>
        <taxon>Eukaryota</taxon>
        <taxon>Rhodophyta</taxon>
        <taxon>Florideophyceae</taxon>
        <taxon>Rhodymeniophycidae</taxon>
        <taxon>Gracilariales</taxon>
        <taxon>Gracilariaceae</taxon>
        <taxon>Gracilariopsis</taxon>
    </lineage>
</organism>
<evidence type="ECO:0000259" key="6">
    <source>
        <dbReference type="Pfam" id="PF02729"/>
    </source>
</evidence>
<dbReference type="AlphaFoldDB" id="A0A2V3IXM8"/>
<evidence type="ECO:0000256" key="1">
    <source>
        <dbReference type="ARBA" id="ARBA00007805"/>
    </source>
</evidence>
<keyword evidence="8" id="KW-1185">Reference proteome</keyword>
<evidence type="ECO:0000313" key="8">
    <source>
        <dbReference type="Proteomes" id="UP000247409"/>
    </source>
</evidence>
<dbReference type="EMBL" id="NBIV01000032">
    <property type="protein sequence ID" value="PXF46898.1"/>
    <property type="molecule type" value="Genomic_DNA"/>
</dbReference>
<dbReference type="Proteomes" id="UP000247409">
    <property type="component" value="Unassembled WGS sequence"/>
</dbReference>
<dbReference type="PRINTS" id="PR00102">
    <property type="entry name" value="OTCASE"/>
</dbReference>
<protein>
    <recommendedName>
        <fullName evidence="2">ornithine carbamoyltransferase</fullName>
        <ecNumber evidence="2">2.1.3.3</ecNumber>
    </recommendedName>
</protein>
<dbReference type="InterPro" id="IPR006130">
    <property type="entry name" value="Asp/Orn_carbamoylTrfase"/>
</dbReference>
<dbReference type="InterPro" id="IPR006131">
    <property type="entry name" value="Asp_carbamoyltransf_Asp/Orn-bd"/>
</dbReference>
<reference evidence="7 8" key="1">
    <citation type="journal article" date="2018" name="Mol. Biol. Evol.">
        <title>Analysis of the draft genome of the red seaweed Gracilariopsis chorda provides insights into genome size evolution in Rhodophyta.</title>
        <authorList>
            <person name="Lee J."/>
            <person name="Yang E.C."/>
            <person name="Graf L."/>
            <person name="Yang J.H."/>
            <person name="Qiu H."/>
            <person name="Zel Zion U."/>
            <person name="Chan C.X."/>
            <person name="Stephens T.G."/>
            <person name="Weber A.P.M."/>
            <person name="Boo G.H."/>
            <person name="Boo S.M."/>
            <person name="Kim K.M."/>
            <person name="Shin Y."/>
            <person name="Jung M."/>
            <person name="Lee S.J."/>
            <person name="Yim H.S."/>
            <person name="Lee J.H."/>
            <person name="Bhattacharya D."/>
            <person name="Yoon H.S."/>
        </authorList>
    </citation>
    <scope>NUCLEOTIDE SEQUENCE [LARGE SCALE GENOMIC DNA]</scope>
    <source>
        <strain evidence="7 8">SKKU-2015</strain>
        <tissue evidence="7">Whole body</tissue>
    </source>
</reference>
<comment type="similarity">
    <text evidence="1">Belongs to the aspartate/ornithine carbamoyltransferase superfamily. OTCase family.</text>
</comment>
<keyword evidence="3 4" id="KW-0808">Transferase</keyword>
<feature type="domain" description="Aspartate/ornithine carbamoyltransferase carbamoyl-P binding" evidence="6">
    <location>
        <begin position="48"/>
        <end position="187"/>
    </location>
</feature>
<dbReference type="NCBIfam" id="NF001986">
    <property type="entry name" value="PRK00779.1"/>
    <property type="match status" value="1"/>
</dbReference>
<dbReference type="Gene3D" id="3.40.50.1370">
    <property type="entry name" value="Aspartate/ornithine carbamoyltransferase"/>
    <property type="match status" value="2"/>
</dbReference>
<feature type="domain" description="Aspartate/ornithine carbamoyltransferase Asp/Orn-binding" evidence="5">
    <location>
        <begin position="194"/>
        <end position="343"/>
    </location>
</feature>
<proteinExistence type="inferred from homology"/>
<evidence type="ECO:0000313" key="7">
    <source>
        <dbReference type="EMBL" id="PXF46898.1"/>
    </source>
</evidence>
<dbReference type="STRING" id="448386.A0A2V3IXM8"/>